<evidence type="ECO:0000256" key="1">
    <source>
        <dbReference type="ARBA" id="ARBA00023015"/>
    </source>
</evidence>
<keyword evidence="6" id="KW-1185">Reference proteome</keyword>
<dbReference type="PROSITE" id="PS00041">
    <property type="entry name" value="HTH_ARAC_FAMILY_1"/>
    <property type="match status" value="1"/>
</dbReference>
<dbReference type="InterPro" id="IPR014710">
    <property type="entry name" value="RmlC-like_jellyroll"/>
</dbReference>
<dbReference type="RefSeq" id="WP_227620617.1">
    <property type="nucleotide sequence ID" value="NZ_JAJEQL010000007.1"/>
</dbReference>
<gene>
    <name evidence="5" type="ORF">LKD23_04575</name>
</gene>
<keyword evidence="2" id="KW-0238">DNA-binding</keyword>
<sequence>METPKYFFQYRDDAQKLFLREYVYALGTFHYNWHDEIELLVILRGRADICTGGCVYQLEEDDMILINSNEGHATLARSADCLAFLIRFSPTVFEAYDANYRALRFQLLTDSSSRAQLPYRLLRMYMTKMLLAMETDEQKNLLQMQSGLYPLLELLQSQFRQTASGKSGISSSRSRLLVQQMIQYIEKHYQEKVMLNSLAEQMGYNPSYLSQLFRDNVGVNFYDYVTRKRLRESIFALQQTDKKILDIAADSGFQDIKAFNTKFKEVFGRTPSEYRRSLTEITVPRWSESSHAYVERENSFVEQKLKSYLHLESVDMSTSENAFPPLRSLELDRQLLDEIALQLEKITKQIQNRKI</sequence>
<dbReference type="InterPro" id="IPR009057">
    <property type="entry name" value="Homeodomain-like_sf"/>
</dbReference>
<dbReference type="Gene3D" id="1.10.10.60">
    <property type="entry name" value="Homeodomain-like"/>
    <property type="match status" value="2"/>
</dbReference>
<accession>A0ABS8F742</accession>
<dbReference type="Pfam" id="PF02311">
    <property type="entry name" value="AraC_binding"/>
    <property type="match status" value="1"/>
</dbReference>
<dbReference type="SMART" id="SM00342">
    <property type="entry name" value="HTH_ARAC"/>
    <property type="match status" value="1"/>
</dbReference>
<dbReference type="PRINTS" id="PR00032">
    <property type="entry name" value="HTHARAC"/>
</dbReference>
<dbReference type="PANTHER" id="PTHR43280">
    <property type="entry name" value="ARAC-FAMILY TRANSCRIPTIONAL REGULATOR"/>
    <property type="match status" value="1"/>
</dbReference>
<dbReference type="EMBL" id="JAJEQL010000007">
    <property type="protein sequence ID" value="MCC2199035.1"/>
    <property type="molecule type" value="Genomic_DNA"/>
</dbReference>
<evidence type="ECO:0000259" key="4">
    <source>
        <dbReference type="PROSITE" id="PS01124"/>
    </source>
</evidence>
<dbReference type="InterPro" id="IPR018060">
    <property type="entry name" value="HTH_AraC"/>
</dbReference>
<dbReference type="Gene3D" id="2.60.120.10">
    <property type="entry name" value="Jelly Rolls"/>
    <property type="match status" value="1"/>
</dbReference>
<dbReference type="Proteomes" id="UP001430637">
    <property type="component" value="Unassembled WGS sequence"/>
</dbReference>
<name>A0ABS8F742_9FIRM</name>
<dbReference type="InterPro" id="IPR020449">
    <property type="entry name" value="Tscrpt_reg_AraC-type_HTH"/>
</dbReference>
<dbReference type="SUPFAM" id="SSF46689">
    <property type="entry name" value="Homeodomain-like"/>
    <property type="match status" value="2"/>
</dbReference>
<dbReference type="InterPro" id="IPR003313">
    <property type="entry name" value="AraC-bd"/>
</dbReference>
<proteinExistence type="predicted"/>
<evidence type="ECO:0000313" key="5">
    <source>
        <dbReference type="EMBL" id="MCC2199035.1"/>
    </source>
</evidence>
<evidence type="ECO:0000256" key="2">
    <source>
        <dbReference type="ARBA" id="ARBA00023125"/>
    </source>
</evidence>
<keyword evidence="1" id="KW-0805">Transcription regulation</keyword>
<dbReference type="PANTHER" id="PTHR43280:SF27">
    <property type="entry name" value="TRANSCRIPTIONAL REGULATOR MTLR"/>
    <property type="match status" value="1"/>
</dbReference>
<dbReference type="PROSITE" id="PS01124">
    <property type="entry name" value="HTH_ARAC_FAMILY_2"/>
    <property type="match status" value="1"/>
</dbReference>
<dbReference type="InterPro" id="IPR018062">
    <property type="entry name" value="HTH_AraC-typ_CS"/>
</dbReference>
<reference evidence="5" key="1">
    <citation type="submission" date="2021-10" db="EMBL/GenBank/DDBJ databases">
        <title>Anaerobic single-cell dispensing facilitates the cultivation of human gut bacteria.</title>
        <authorList>
            <person name="Afrizal A."/>
        </authorList>
    </citation>
    <scope>NUCLEOTIDE SEQUENCE</scope>
    <source>
        <strain evidence="5">CLA-AA-H233</strain>
    </source>
</reference>
<comment type="caution">
    <text evidence="5">The sequence shown here is derived from an EMBL/GenBank/DDBJ whole genome shotgun (WGS) entry which is preliminary data.</text>
</comment>
<evidence type="ECO:0000256" key="3">
    <source>
        <dbReference type="ARBA" id="ARBA00023163"/>
    </source>
</evidence>
<keyword evidence="3" id="KW-0804">Transcription</keyword>
<organism evidence="5 6">
    <name type="scientific">Faecalibacterium butyricigenerans</name>
    <dbReference type="NCBI Taxonomy" id="1851427"/>
    <lineage>
        <taxon>Bacteria</taxon>
        <taxon>Bacillati</taxon>
        <taxon>Bacillota</taxon>
        <taxon>Clostridia</taxon>
        <taxon>Eubacteriales</taxon>
        <taxon>Oscillospiraceae</taxon>
        <taxon>Faecalibacterium</taxon>
    </lineage>
</organism>
<dbReference type="SUPFAM" id="SSF51182">
    <property type="entry name" value="RmlC-like cupins"/>
    <property type="match status" value="1"/>
</dbReference>
<protein>
    <submittedName>
        <fullName evidence="5">AraC family transcriptional regulator</fullName>
    </submittedName>
</protein>
<feature type="domain" description="HTH araC/xylS-type" evidence="4">
    <location>
        <begin position="179"/>
        <end position="277"/>
    </location>
</feature>
<dbReference type="Pfam" id="PF12833">
    <property type="entry name" value="HTH_18"/>
    <property type="match status" value="1"/>
</dbReference>
<evidence type="ECO:0000313" key="6">
    <source>
        <dbReference type="Proteomes" id="UP001430637"/>
    </source>
</evidence>
<dbReference type="InterPro" id="IPR011051">
    <property type="entry name" value="RmlC_Cupin_sf"/>
</dbReference>